<organism evidence="2 3">
    <name type="scientific">Maliponia aquimaris</name>
    <dbReference type="NCBI Taxonomy" id="1673631"/>
    <lineage>
        <taxon>Bacteria</taxon>
        <taxon>Pseudomonadati</taxon>
        <taxon>Pseudomonadota</taxon>
        <taxon>Alphaproteobacteria</taxon>
        <taxon>Rhodobacterales</taxon>
        <taxon>Paracoccaceae</taxon>
        <taxon>Maliponia</taxon>
    </lineage>
</organism>
<evidence type="ECO:0000256" key="1">
    <source>
        <dbReference type="SAM" id="MobiDB-lite"/>
    </source>
</evidence>
<sequence length="239" mass="25237">MGRSGRARQRCFPNSCFRIHLTVRGIAGRLPKDQAKSGPGQPHRGDTGRAGRPGRAAATRVHCRPCCRCWGGAAGGPGPLSRVRLPPWRCDDGVMSKAKAIDTFEEGPTLDRDRGLTQVHRGRGGRDPARYPPHLHLDRAGRSRVHGRGYGTGQDGGAAIAGQLGAPAGPVPDLPRARRRTLSGEPFLVGFSRGRAGPVARLPARQTPPAAPCPRPALGCCQRPARPGRPRAVPSGPAS</sequence>
<dbReference type="EMBL" id="FXYF01000013">
    <property type="protein sequence ID" value="SMX48538.1"/>
    <property type="molecule type" value="Genomic_DNA"/>
</dbReference>
<dbReference type="AlphaFoldDB" id="A0A238L0T4"/>
<proteinExistence type="predicted"/>
<feature type="compositionally biased region" description="Low complexity" evidence="1">
    <location>
        <begin position="230"/>
        <end position="239"/>
    </location>
</feature>
<evidence type="ECO:0000313" key="2">
    <source>
        <dbReference type="EMBL" id="SMX48538.1"/>
    </source>
</evidence>
<keyword evidence="3" id="KW-1185">Reference proteome</keyword>
<feature type="region of interest" description="Disordered" evidence="1">
    <location>
        <begin position="199"/>
        <end position="239"/>
    </location>
</feature>
<feature type="region of interest" description="Disordered" evidence="1">
    <location>
        <begin position="108"/>
        <end position="135"/>
    </location>
</feature>
<feature type="compositionally biased region" description="Basic and acidic residues" evidence="1">
    <location>
        <begin position="124"/>
        <end position="135"/>
    </location>
</feature>
<name>A0A238L0T4_9RHOB</name>
<gene>
    <name evidence="2" type="ORF">MAA8898_03983</name>
</gene>
<protein>
    <submittedName>
        <fullName evidence="2">Uncharacterized protein</fullName>
    </submittedName>
</protein>
<feature type="region of interest" description="Disordered" evidence="1">
    <location>
        <begin position="27"/>
        <end position="55"/>
    </location>
</feature>
<reference evidence="2 3" key="1">
    <citation type="submission" date="2017-05" db="EMBL/GenBank/DDBJ databases">
        <authorList>
            <person name="Song R."/>
            <person name="Chenine A.L."/>
            <person name="Ruprecht R.M."/>
        </authorList>
    </citation>
    <scope>NUCLEOTIDE SEQUENCE [LARGE SCALE GENOMIC DNA]</scope>
    <source>
        <strain evidence="2 3">CECT 8898</strain>
    </source>
</reference>
<dbReference type="Proteomes" id="UP000207598">
    <property type="component" value="Unassembled WGS sequence"/>
</dbReference>
<accession>A0A238L0T4</accession>
<evidence type="ECO:0000313" key="3">
    <source>
        <dbReference type="Proteomes" id="UP000207598"/>
    </source>
</evidence>